<evidence type="ECO:0000313" key="3">
    <source>
        <dbReference type="Proteomes" id="UP000077202"/>
    </source>
</evidence>
<protein>
    <submittedName>
        <fullName evidence="2">Uncharacterized protein</fullName>
    </submittedName>
</protein>
<evidence type="ECO:0000256" key="1">
    <source>
        <dbReference type="SAM" id="MobiDB-lite"/>
    </source>
</evidence>
<feature type="compositionally biased region" description="Basic and acidic residues" evidence="1">
    <location>
        <begin position="73"/>
        <end position="84"/>
    </location>
</feature>
<comment type="caution">
    <text evidence="2">The sequence shown here is derived from an EMBL/GenBank/DDBJ whole genome shotgun (WGS) entry which is preliminary data.</text>
</comment>
<keyword evidence="3" id="KW-1185">Reference proteome</keyword>
<feature type="region of interest" description="Disordered" evidence="1">
    <location>
        <begin position="64"/>
        <end position="84"/>
    </location>
</feature>
<sequence>MTKGAASAIDEDTMEELDIWIMEARSSEVEMSNLWRWKQYLRRRGRRRQVKVFGLRRRSNHLQRRVSSGLAKSKAEKRSPEEEPKELAIAFPNFLQDSVVPLLKYLNGKREKYPMSKEAGFYVEMLRNMTHIKKTMQ</sequence>
<dbReference type="AlphaFoldDB" id="A0A176VUH0"/>
<gene>
    <name evidence="2" type="ORF">AXG93_4266s1070</name>
</gene>
<dbReference type="EMBL" id="LVLJ01002692">
    <property type="protein sequence ID" value="OAE24011.1"/>
    <property type="molecule type" value="Genomic_DNA"/>
</dbReference>
<reference evidence="2" key="1">
    <citation type="submission" date="2016-03" db="EMBL/GenBank/DDBJ databases">
        <title>Mechanisms controlling the formation of the plant cell surface in tip-growing cells are functionally conserved among land plants.</title>
        <authorList>
            <person name="Honkanen S."/>
            <person name="Jones V.A."/>
            <person name="Morieri G."/>
            <person name="Champion C."/>
            <person name="Hetherington A.J."/>
            <person name="Kelly S."/>
            <person name="Saint-Marcoux D."/>
            <person name="Proust H."/>
            <person name="Prescott H."/>
            <person name="Dolan L."/>
        </authorList>
    </citation>
    <scope>NUCLEOTIDE SEQUENCE [LARGE SCALE GENOMIC DNA]</scope>
    <source>
        <tissue evidence="2">Whole gametophyte</tissue>
    </source>
</reference>
<dbReference type="Proteomes" id="UP000077202">
    <property type="component" value="Unassembled WGS sequence"/>
</dbReference>
<accession>A0A176VUH0</accession>
<organism evidence="2 3">
    <name type="scientific">Marchantia polymorpha subsp. ruderalis</name>
    <dbReference type="NCBI Taxonomy" id="1480154"/>
    <lineage>
        <taxon>Eukaryota</taxon>
        <taxon>Viridiplantae</taxon>
        <taxon>Streptophyta</taxon>
        <taxon>Embryophyta</taxon>
        <taxon>Marchantiophyta</taxon>
        <taxon>Marchantiopsida</taxon>
        <taxon>Marchantiidae</taxon>
        <taxon>Marchantiales</taxon>
        <taxon>Marchantiaceae</taxon>
        <taxon>Marchantia</taxon>
    </lineage>
</organism>
<evidence type="ECO:0000313" key="2">
    <source>
        <dbReference type="EMBL" id="OAE24011.1"/>
    </source>
</evidence>
<proteinExistence type="predicted"/>
<name>A0A176VUH0_MARPO</name>